<keyword evidence="4 7" id="KW-0812">Transmembrane</keyword>
<dbReference type="Pfam" id="PF00361">
    <property type="entry name" value="Proton_antipo_M"/>
    <property type="match status" value="1"/>
</dbReference>
<dbReference type="GO" id="GO:0005886">
    <property type="term" value="C:plasma membrane"/>
    <property type="evidence" value="ECO:0007669"/>
    <property type="project" value="UniProtKB-SubCell"/>
</dbReference>
<evidence type="ECO:0000256" key="1">
    <source>
        <dbReference type="ARBA" id="ARBA00004651"/>
    </source>
</evidence>
<reference evidence="10 11" key="1">
    <citation type="submission" date="2017-01" db="EMBL/GenBank/DDBJ databases">
        <authorList>
            <person name="Mah S.A."/>
            <person name="Swanson W.J."/>
            <person name="Moy G.W."/>
            <person name="Vacquier V.D."/>
        </authorList>
    </citation>
    <scope>NUCLEOTIDE SEQUENCE [LARGE SCALE GENOMIC DNA]</scope>
    <source>
        <strain evidence="10 11">DSM 7027</strain>
    </source>
</reference>
<dbReference type="InterPro" id="IPR003918">
    <property type="entry name" value="NADH_UbQ_OxRdtase"/>
</dbReference>
<evidence type="ECO:0000256" key="3">
    <source>
        <dbReference type="ARBA" id="ARBA00022475"/>
    </source>
</evidence>
<feature type="transmembrane region" description="Helical" evidence="8">
    <location>
        <begin position="34"/>
        <end position="53"/>
    </location>
</feature>
<dbReference type="EMBL" id="FTMN01000016">
    <property type="protein sequence ID" value="SIR05603.1"/>
    <property type="molecule type" value="Genomic_DNA"/>
</dbReference>
<feature type="transmembrane region" description="Helical" evidence="8">
    <location>
        <begin position="451"/>
        <end position="472"/>
    </location>
</feature>
<feature type="transmembrane region" description="Helical" evidence="8">
    <location>
        <begin position="161"/>
        <end position="185"/>
    </location>
</feature>
<evidence type="ECO:0000256" key="2">
    <source>
        <dbReference type="ARBA" id="ARBA00005346"/>
    </source>
</evidence>
<sequence length="503" mass="53578">MIEHLPILPVLLPLLGALLLLLPPLSASLERQRIASLVVSALTLLAALTLMLHTRAEGIQLYVLGDWQPPFGIVLVSDLLSSLLVLLTSVLGLAALLYACAGEDRTGAYFHPLILFQLMGINGAFLTGDIFNLFVFFEVLLIASYALLIHGGGKQKTQASFHYVALNLVGSSLFLFALGMLYGTLGTLNIADMSTKVAKLSEAEAVLARAGGMLLLVVFGLKAAMLPLHFWLTRAYSSAAAPVAALFAIMTKVGIYSLYRVHTVVFGENAGPLANMIEPWIWPLAIMTVVAGSIGALASPNLRELTANLVIVSVGTLLISVALQNEKATAAGLYYLVHSTFISAALFLVAGLISEQRGKAGDRFVMSRKVRQPALLGVCFFVAAMTIAGIPPFSGFVGKLLMLQSAEQGSEMLWVWPTILISSLITIIALSRGGTTLFWRRSTDKSQSDPASPWQVAAVTLLLLAAPLMVIFGGPMTEYTDAAARQLHQLPASLDVLLPGGPS</sequence>
<name>A0A1N6XTH5_9GAMM</name>
<feature type="transmembrane region" description="Helical" evidence="8">
    <location>
        <begin position="335"/>
        <end position="353"/>
    </location>
</feature>
<evidence type="ECO:0000256" key="4">
    <source>
        <dbReference type="ARBA" id="ARBA00022692"/>
    </source>
</evidence>
<feature type="transmembrane region" description="Helical" evidence="8">
    <location>
        <begin position="6"/>
        <end position="22"/>
    </location>
</feature>
<comment type="subcellular location">
    <subcellularLocation>
        <location evidence="1">Cell membrane</location>
        <topology evidence="1">Multi-pass membrane protein</topology>
    </subcellularLocation>
    <subcellularLocation>
        <location evidence="7">Membrane</location>
        <topology evidence="7">Multi-pass membrane protein</topology>
    </subcellularLocation>
</comment>
<dbReference type="PANTHER" id="PTHR42703">
    <property type="entry name" value="NADH DEHYDROGENASE"/>
    <property type="match status" value="1"/>
</dbReference>
<proteinExistence type="inferred from homology"/>
<feature type="transmembrane region" description="Helical" evidence="8">
    <location>
        <begin position="279"/>
        <end position="298"/>
    </location>
</feature>
<dbReference type="PANTHER" id="PTHR42703:SF1">
    <property type="entry name" value="NA(+)_H(+) ANTIPORTER SUBUNIT D1"/>
    <property type="match status" value="1"/>
</dbReference>
<gene>
    <name evidence="10" type="ORF">SAMN05421647_11623</name>
</gene>
<feature type="transmembrane region" description="Helical" evidence="8">
    <location>
        <begin position="131"/>
        <end position="149"/>
    </location>
</feature>
<evidence type="ECO:0000256" key="7">
    <source>
        <dbReference type="RuleBase" id="RU000320"/>
    </source>
</evidence>
<evidence type="ECO:0000256" key="5">
    <source>
        <dbReference type="ARBA" id="ARBA00022989"/>
    </source>
</evidence>
<dbReference type="AlphaFoldDB" id="A0A1N6XTH5"/>
<evidence type="ECO:0000259" key="9">
    <source>
        <dbReference type="Pfam" id="PF00361"/>
    </source>
</evidence>
<evidence type="ECO:0000256" key="8">
    <source>
        <dbReference type="SAM" id="Phobius"/>
    </source>
</evidence>
<feature type="transmembrane region" description="Helical" evidence="8">
    <location>
        <begin position="205"/>
        <end position="232"/>
    </location>
</feature>
<feature type="transmembrane region" description="Helical" evidence="8">
    <location>
        <begin position="305"/>
        <end position="323"/>
    </location>
</feature>
<feature type="transmembrane region" description="Helical" evidence="8">
    <location>
        <begin position="374"/>
        <end position="393"/>
    </location>
</feature>
<keyword evidence="11" id="KW-1185">Reference proteome</keyword>
<comment type="similarity">
    <text evidence="2">Belongs to the CPA3 antiporters (TC 2.A.63) subunit D family.</text>
</comment>
<protein>
    <submittedName>
        <fullName evidence="10">Multisubunit potassium/proton antiporter, PhaD subunit</fullName>
    </submittedName>
</protein>
<keyword evidence="5 8" id="KW-1133">Transmembrane helix</keyword>
<dbReference type="InterPro" id="IPR001750">
    <property type="entry name" value="ND/Mrp_TM"/>
</dbReference>
<dbReference type="STRING" id="49186.SAMN05421647_11623"/>
<keyword evidence="6 8" id="KW-0472">Membrane</keyword>
<feature type="transmembrane region" description="Helical" evidence="8">
    <location>
        <begin position="413"/>
        <end position="430"/>
    </location>
</feature>
<evidence type="ECO:0000313" key="10">
    <source>
        <dbReference type="EMBL" id="SIR05603.1"/>
    </source>
</evidence>
<feature type="domain" description="NADH:quinone oxidoreductase/Mrp antiporter transmembrane" evidence="9">
    <location>
        <begin position="129"/>
        <end position="426"/>
    </location>
</feature>
<evidence type="ECO:0000313" key="11">
    <source>
        <dbReference type="Proteomes" id="UP000186895"/>
    </source>
</evidence>
<dbReference type="InterPro" id="IPR050586">
    <property type="entry name" value="CPA3_Na-H_Antiporter_D"/>
</dbReference>
<feature type="transmembrane region" description="Helical" evidence="8">
    <location>
        <begin position="108"/>
        <end position="125"/>
    </location>
</feature>
<dbReference type="eggNOG" id="COG0651">
    <property type="taxonomic scope" value="Bacteria"/>
</dbReference>
<feature type="transmembrane region" description="Helical" evidence="8">
    <location>
        <begin position="73"/>
        <end position="101"/>
    </location>
</feature>
<dbReference type="GO" id="GO:0042773">
    <property type="term" value="P:ATP synthesis coupled electron transport"/>
    <property type="evidence" value="ECO:0007669"/>
    <property type="project" value="InterPro"/>
</dbReference>
<organism evidence="10 11">
    <name type="scientific">Marinobacterium stanieri</name>
    <dbReference type="NCBI Taxonomy" id="49186"/>
    <lineage>
        <taxon>Bacteria</taxon>
        <taxon>Pseudomonadati</taxon>
        <taxon>Pseudomonadota</taxon>
        <taxon>Gammaproteobacteria</taxon>
        <taxon>Oceanospirillales</taxon>
        <taxon>Oceanospirillaceae</taxon>
        <taxon>Marinobacterium</taxon>
    </lineage>
</organism>
<evidence type="ECO:0000256" key="6">
    <source>
        <dbReference type="ARBA" id="ARBA00023136"/>
    </source>
</evidence>
<dbReference type="NCBIfam" id="NF009309">
    <property type="entry name" value="PRK12666.1"/>
    <property type="match status" value="1"/>
</dbReference>
<dbReference type="GO" id="GO:0008137">
    <property type="term" value="F:NADH dehydrogenase (ubiquinone) activity"/>
    <property type="evidence" value="ECO:0007669"/>
    <property type="project" value="InterPro"/>
</dbReference>
<keyword evidence="3" id="KW-1003">Cell membrane</keyword>
<feature type="transmembrane region" description="Helical" evidence="8">
    <location>
        <begin position="239"/>
        <end position="259"/>
    </location>
</feature>
<dbReference type="Proteomes" id="UP000186895">
    <property type="component" value="Unassembled WGS sequence"/>
</dbReference>
<dbReference type="RefSeq" id="WP_076466439.1">
    <property type="nucleotide sequence ID" value="NZ_FTMN01000016.1"/>
</dbReference>
<dbReference type="PRINTS" id="PR01437">
    <property type="entry name" value="NUOXDRDTASE4"/>
</dbReference>
<accession>A0A1N6XTH5</accession>